<dbReference type="Gene3D" id="3.90.550.10">
    <property type="entry name" value="Spore Coat Polysaccharide Biosynthesis Protein SpsA, Chain A"/>
    <property type="match status" value="1"/>
</dbReference>
<protein>
    <recommendedName>
        <fullName evidence="6">Glycosyltransferase 2-like domain-containing protein</fullName>
    </recommendedName>
</protein>
<accession>A0A1F6AAU4</accession>
<evidence type="ECO:0008006" key="6">
    <source>
        <dbReference type="Google" id="ProtNLM"/>
    </source>
</evidence>
<evidence type="ECO:0000256" key="1">
    <source>
        <dbReference type="ARBA" id="ARBA00006739"/>
    </source>
</evidence>
<dbReference type="AlphaFoldDB" id="A0A1F6AAU4"/>
<reference evidence="4 5" key="1">
    <citation type="journal article" date="2016" name="Nat. Commun.">
        <title>Thousands of microbial genomes shed light on interconnected biogeochemical processes in an aquifer system.</title>
        <authorList>
            <person name="Anantharaman K."/>
            <person name="Brown C.T."/>
            <person name="Hug L.A."/>
            <person name="Sharon I."/>
            <person name="Castelle C.J."/>
            <person name="Probst A.J."/>
            <person name="Thomas B.C."/>
            <person name="Singh A."/>
            <person name="Wilkins M.J."/>
            <person name="Karaoz U."/>
            <person name="Brodie E.L."/>
            <person name="Williams K.H."/>
            <person name="Hubbard S.S."/>
            <person name="Banfield J.F."/>
        </authorList>
    </citation>
    <scope>NUCLEOTIDE SEQUENCE [LARGE SCALE GENOMIC DNA]</scope>
</reference>
<keyword evidence="3" id="KW-0808">Transferase</keyword>
<organism evidence="4 5">
    <name type="scientific">Candidatus Gottesmanbacteria bacterium RIFCSPHIGHO2_02_FULL_40_13</name>
    <dbReference type="NCBI Taxonomy" id="1798384"/>
    <lineage>
        <taxon>Bacteria</taxon>
        <taxon>Candidatus Gottesmaniibacteriota</taxon>
    </lineage>
</organism>
<dbReference type="Proteomes" id="UP000177092">
    <property type="component" value="Unassembled WGS sequence"/>
</dbReference>
<dbReference type="GO" id="GO:0016757">
    <property type="term" value="F:glycosyltransferase activity"/>
    <property type="evidence" value="ECO:0007669"/>
    <property type="project" value="UniProtKB-KW"/>
</dbReference>
<dbReference type="PANTHER" id="PTHR43179:SF12">
    <property type="entry name" value="GALACTOFURANOSYLTRANSFERASE GLFT2"/>
    <property type="match status" value="1"/>
</dbReference>
<keyword evidence="2" id="KW-0328">Glycosyltransferase</keyword>
<comment type="similarity">
    <text evidence="1">Belongs to the glycosyltransferase 2 family.</text>
</comment>
<comment type="caution">
    <text evidence="4">The sequence shown here is derived from an EMBL/GenBank/DDBJ whole genome shotgun (WGS) entry which is preliminary data.</text>
</comment>
<evidence type="ECO:0000256" key="2">
    <source>
        <dbReference type="ARBA" id="ARBA00022676"/>
    </source>
</evidence>
<dbReference type="STRING" id="1798384.A3D03_02545"/>
<name>A0A1F6AAU4_9BACT</name>
<dbReference type="SUPFAM" id="SSF53448">
    <property type="entry name" value="Nucleotide-diphospho-sugar transferases"/>
    <property type="match status" value="1"/>
</dbReference>
<proteinExistence type="inferred from homology"/>
<evidence type="ECO:0000256" key="3">
    <source>
        <dbReference type="ARBA" id="ARBA00022679"/>
    </source>
</evidence>
<dbReference type="PANTHER" id="PTHR43179">
    <property type="entry name" value="RHAMNOSYLTRANSFERASE WBBL"/>
    <property type="match status" value="1"/>
</dbReference>
<sequence length="304" mass="34710">MKIKTSLVILHYKNNQDTLDCLDSVFKSNFSGLNISVILVMNGLSPDLKLKIQGLYSKVNFIINTQNCGFAAGNNLGIKKALSLGSSHIILLNNDTVVDKNAILELVRFSMTDKTIGLVSPKIYFASGFEFHKDKYLSSDRGKVIWYAGGDIDWNNMYAKHRGVDEVDREQYNSKIETDFTTGCCMLLKKKVIDDIGLLNEKYFMYYEDIDYSMKVRSKGLKAYYYPQAFIWHKNASSSGRPGSPLHVYYQTRNRLYFGIKYAPFRTKKSLLLESAKFLFQGGIRLKATLDCLLNRMGQQSYEN</sequence>
<dbReference type="Pfam" id="PF13641">
    <property type="entry name" value="Glyco_tranf_2_3"/>
    <property type="match status" value="1"/>
</dbReference>
<evidence type="ECO:0000313" key="4">
    <source>
        <dbReference type="EMBL" id="OGG21572.1"/>
    </source>
</evidence>
<dbReference type="CDD" id="cd04186">
    <property type="entry name" value="GT_2_like_c"/>
    <property type="match status" value="1"/>
</dbReference>
<dbReference type="InterPro" id="IPR029044">
    <property type="entry name" value="Nucleotide-diphossugar_trans"/>
</dbReference>
<evidence type="ECO:0000313" key="5">
    <source>
        <dbReference type="Proteomes" id="UP000177092"/>
    </source>
</evidence>
<dbReference type="EMBL" id="MFJN01000020">
    <property type="protein sequence ID" value="OGG21572.1"/>
    <property type="molecule type" value="Genomic_DNA"/>
</dbReference>
<gene>
    <name evidence="4" type="ORF">A3D03_02545</name>
</gene>